<proteinExistence type="inferred from homology"/>
<keyword evidence="5 7" id="KW-1133">Transmembrane helix</keyword>
<dbReference type="Pfam" id="PF00528">
    <property type="entry name" value="BPD_transp_1"/>
    <property type="match status" value="1"/>
</dbReference>
<keyword evidence="10" id="KW-1185">Reference proteome</keyword>
<dbReference type="SUPFAM" id="SSF161098">
    <property type="entry name" value="MetI-like"/>
    <property type="match status" value="1"/>
</dbReference>
<keyword evidence="2 7" id="KW-0813">Transport</keyword>
<dbReference type="GO" id="GO:0055085">
    <property type="term" value="P:transmembrane transport"/>
    <property type="evidence" value="ECO:0007669"/>
    <property type="project" value="InterPro"/>
</dbReference>
<organism evidence="9 10">
    <name type="scientific">Thalassovita litoralis</name>
    <dbReference type="NCBI Taxonomy" id="1010611"/>
    <lineage>
        <taxon>Bacteria</taxon>
        <taxon>Pseudomonadati</taxon>
        <taxon>Pseudomonadota</taxon>
        <taxon>Alphaproteobacteria</taxon>
        <taxon>Rhodobacterales</taxon>
        <taxon>Roseobacteraceae</taxon>
        <taxon>Thalassovita</taxon>
    </lineage>
</organism>
<evidence type="ECO:0000256" key="2">
    <source>
        <dbReference type="ARBA" id="ARBA00022448"/>
    </source>
</evidence>
<name>A0A521BM00_9RHOB</name>
<comment type="subcellular location">
    <subcellularLocation>
        <location evidence="1 7">Cell membrane</location>
        <topology evidence="1 7">Multi-pass membrane protein</topology>
    </subcellularLocation>
</comment>
<evidence type="ECO:0000313" key="10">
    <source>
        <dbReference type="Proteomes" id="UP000316030"/>
    </source>
</evidence>
<protein>
    <submittedName>
        <fullName evidence="9">Peptide/nickel transport system permease protein</fullName>
    </submittedName>
</protein>
<evidence type="ECO:0000256" key="3">
    <source>
        <dbReference type="ARBA" id="ARBA00022475"/>
    </source>
</evidence>
<evidence type="ECO:0000259" key="8">
    <source>
        <dbReference type="PROSITE" id="PS50928"/>
    </source>
</evidence>
<dbReference type="OrthoDB" id="9807402at2"/>
<dbReference type="InterPro" id="IPR045621">
    <property type="entry name" value="BPD_transp_1_N"/>
</dbReference>
<reference evidence="9 10" key="1">
    <citation type="submission" date="2017-05" db="EMBL/GenBank/DDBJ databases">
        <authorList>
            <person name="Varghese N."/>
            <person name="Submissions S."/>
        </authorList>
    </citation>
    <scope>NUCLEOTIDE SEQUENCE [LARGE SCALE GENOMIC DNA]</scope>
    <source>
        <strain evidence="9 10">DSM 29506</strain>
    </source>
</reference>
<comment type="similarity">
    <text evidence="7">Belongs to the binding-protein-dependent transport system permease family.</text>
</comment>
<feature type="transmembrane region" description="Helical" evidence="7">
    <location>
        <begin position="178"/>
        <end position="198"/>
    </location>
</feature>
<dbReference type="CDD" id="cd06261">
    <property type="entry name" value="TM_PBP2"/>
    <property type="match status" value="1"/>
</dbReference>
<dbReference type="Gene3D" id="1.10.3720.10">
    <property type="entry name" value="MetI-like"/>
    <property type="match status" value="1"/>
</dbReference>
<evidence type="ECO:0000256" key="6">
    <source>
        <dbReference type="ARBA" id="ARBA00023136"/>
    </source>
</evidence>
<dbReference type="Proteomes" id="UP000316030">
    <property type="component" value="Unassembled WGS sequence"/>
</dbReference>
<dbReference type="RefSeq" id="WP_142492161.1">
    <property type="nucleotide sequence ID" value="NZ_FXTO01000003.1"/>
</dbReference>
<dbReference type="AlphaFoldDB" id="A0A521BM00"/>
<evidence type="ECO:0000256" key="5">
    <source>
        <dbReference type="ARBA" id="ARBA00022989"/>
    </source>
</evidence>
<dbReference type="EMBL" id="FXTO01000003">
    <property type="protein sequence ID" value="SMO47660.1"/>
    <property type="molecule type" value="Genomic_DNA"/>
</dbReference>
<dbReference type="GO" id="GO:0005886">
    <property type="term" value="C:plasma membrane"/>
    <property type="evidence" value="ECO:0007669"/>
    <property type="project" value="UniProtKB-SubCell"/>
</dbReference>
<evidence type="ECO:0000313" key="9">
    <source>
        <dbReference type="EMBL" id="SMO47660.1"/>
    </source>
</evidence>
<sequence>MLGYIIRRILAIIPVMLIVAIFVFLLLRLTPGDPAAIIAGDMATPEQLNRIREAMGLNDPLLVQFFTWMGRLLQGDLGVSLISGTDVTTMIGQRIFPTLNMALLTIVIAVMIAVPMGVVAAWRHRSWVDYAVMSFSVLGFSVPVFVIGYLFILVFAISLDWFPVQGYASPTDKGVLAFLDRAILPALTLATIYVALIARMTRASMLEVLGEDYIRTARAKGVRESKVLFRHALRNAAVPILTVIGTGFALLISGVVVTESVFNIPGIGRLTVDAILARDYPVIQAMILLTSGTYVVVNLIIDISYTIFDPRIRY</sequence>
<feature type="transmembrane region" description="Helical" evidence="7">
    <location>
        <begin position="236"/>
        <end position="262"/>
    </location>
</feature>
<dbReference type="PANTHER" id="PTHR43163">
    <property type="entry name" value="DIPEPTIDE TRANSPORT SYSTEM PERMEASE PROTEIN DPPB-RELATED"/>
    <property type="match status" value="1"/>
</dbReference>
<gene>
    <name evidence="9" type="ORF">SAMN06265173_103120</name>
</gene>
<evidence type="ECO:0000256" key="7">
    <source>
        <dbReference type="RuleBase" id="RU363032"/>
    </source>
</evidence>
<keyword evidence="3" id="KW-1003">Cell membrane</keyword>
<feature type="transmembrane region" description="Helical" evidence="7">
    <location>
        <begin position="101"/>
        <end position="122"/>
    </location>
</feature>
<dbReference type="PROSITE" id="PS50928">
    <property type="entry name" value="ABC_TM1"/>
    <property type="match status" value="1"/>
</dbReference>
<feature type="transmembrane region" description="Helical" evidence="7">
    <location>
        <begin position="282"/>
        <end position="308"/>
    </location>
</feature>
<evidence type="ECO:0000256" key="1">
    <source>
        <dbReference type="ARBA" id="ARBA00004651"/>
    </source>
</evidence>
<keyword evidence="4 7" id="KW-0812">Transmembrane</keyword>
<dbReference type="InterPro" id="IPR035906">
    <property type="entry name" value="MetI-like_sf"/>
</dbReference>
<keyword evidence="6 7" id="KW-0472">Membrane</keyword>
<dbReference type="InterPro" id="IPR000515">
    <property type="entry name" value="MetI-like"/>
</dbReference>
<accession>A0A521BM00</accession>
<dbReference type="Pfam" id="PF19300">
    <property type="entry name" value="BPD_transp_1_N"/>
    <property type="match status" value="1"/>
</dbReference>
<feature type="transmembrane region" description="Helical" evidence="7">
    <location>
        <begin position="9"/>
        <end position="27"/>
    </location>
</feature>
<feature type="transmembrane region" description="Helical" evidence="7">
    <location>
        <begin position="134"/>
        <end position="158"/>
    </location>
</feature>
<evidence type="ECO:0000256" key="4">
    <source>
        <dbReference type="ARBA" id="ARBA00022692"/>
    </source>
</evidence>
<dbReference type="PANTHER" id="PTHR43163:SF3">
    <property type="entry name" value="PEPTIDE ABC TRANSPORTER PERMEASE PROTEIN"/>
    <property type="match status" value="1"/>
</dbReference>
<feature type="domain" description="ABC transmembrane type-1" evidence="8">
    <location>
        <begin position="95"/>
        <end position="301"/>
    </location>
</feature>